<proteinExistence type="predicted"/>
<feature type="region of interest" description="Disordered" evidence="1">
    <location>
        <begin position="1"/>
        <end position="28"/>
    </location>
</feature>
<feature type="compositionally biased region" description="Low complexity" evidence="1">
    <location>
        <begin position="9"/>
        <end position="18"/>
    </location>
</feature>
<accession>A0A5E4GEC8</accession>
<evidence type="ECO:0000313" key="3">
    <source>
        <dbReference type="Proteomes" id="UP000327085"/>
    </source>
</evidence>
<name>A0A5E4GEC8_PRUDU</name>
<feature type="compositionally biased region" description="Low complexity" evidence="1">
    <location>
        <begin position="57"/>
        <end position="82"/>
    </location>
</feature>
<sequence length="118" mass="11998">PPSTPNPSPYSQQPPISQNMVPNPLVPASSLTRESANLLSSLSVFVWKQSLNPNIATSTSSSSTWTSSKPYPSPATSSFSPSSTPPSSSPASTSLVSLPTSSLGPSSPSASAPASFPH</sequence>
<evidence type="ECO:0000256" key="1">
    <source>
        <dbReference type="SAM" id="MobiDB-lite"/>
    </source>
</evidence>
<dbReference type="EMBL" id="CABIKO010000616">
    <property type="protein sequence ID" value="VVA38207.1"/>
    <property type="molecule type" value="Genomic_DNA"/>
</dbReference>
<feature type="non-terminal residue" evidence="2">
    <location>
        <position position="1"/>
    </location>
</feature>
<dbReference type="InParanoid" id="A0A5E4GEC8"/>
<dbReference type="Proteomes" id="UP000327085">
    <property type="component" value="Unassembled WGS sequence"/>
</dbReference>
<dbReference type="Gramene" id="VVA38207">
    <property type="protein sequence ID" value="VVA38207"/>
    <property type="gene ID" value="Prudul26B031116"/>
</dbReference>
<feature type="region of interest" description="Disordered" evidence="1">
    <location>
        <begin position="55"/>
        <end position="118"/>
    </location>
</feature>
<organism evidence="2 3">
    <name type="scientific">Prunus dulcis</name>
    <name type="common">Almond</name>
    <name type="synonym">Amygdalus dulcis</name>
    <dbReference type="NCBI Taxonomy" id="3755"/>
    <lineage>
        <taxon>Eukaryota</taxon>
        <taxon>Viridiplantae</taxon>
        <taxon>Streptophyta</taxon>
        <taxon>Embryophyta</taxon>
        <taxon>Tracheophyta</taxon>
        <taxon>Spermatophyta</taxon>
        <taxon>Magnoliopsida</taxon>
        <taxon>eudicotyledons</taxon>
        <taxon>Gunneridae</taxon>
        <taxon>Pentapetalae</taxon>
        <taxon>rosids</taxon>
        <taxon>fabids</taxon>
        <taxon>Rosales</taxon>
        <taxon>Rosaceae</taxon>
        <taxon>Amygdaloideae</taxon>
        <taxon>Amygdaleae</taxon>
        <taxon>Prunus</taxon>
    </lineage>
</organism>
<protein>
    <submittedName>
        <fullName evidence="2">Uncharacterized protein</fullName>
    </submittedName>
</protein>
<dbReference type="AlphaFoldDB" id="A0A5E4GEC8"/>
<feature type="compositionally biased region" description="Low complexity" evidence="1">
    <location>
        <begin position="89"/>
        <end position="118"/>
    </location>
</feature>
<gene>
    <name evidence="2" type="ORF">ALMOND_2B031116</name>
</gene>
<evidence type="ECO:0000313" key="2">
    <source>
        <dbReference type="EMBL" id="VVA38207.1"/>
    </source>
</evidence>
<reference evidence="3" key="1">
    <citation type="journal article" date="2020" name="Plant J.">
        <title>Transposons played a major role in the diversification between the closely related almond and peach genomes: results from the almond genome sequence.</title>
        <authorList>
            <person name="Alioto T."/>
            <person name="Alexiou K.G."/>
            <person name="Bardil A."/>
            <person name="Barteri F."/>
            <person name="Castanera R."/>
            <person name="Cruz F."/>
            <person name="Dhingra A."/>
            <person name="Duval H."/>
            <person name="Fernandez I Marti A."/>
            <person name="Frias L."/>
            <person name="Galan B."/>
            <person name="Garcia J.L."/>
            <person name="Howad W."/>
            <person name="Gomez-Garrido J."/>
            <person name="Gut M."/>
            <person name="Julca I."/>
            <person name="Morata J."/>
            <person name="Puigdomenech P."/>
            <person name="Ribeca P."/>
            <person name="Rubio Cabetas M.J."/>
            <person name="Vlasova A."/>
            <person name="Wirthensohn M."/>
            <person name="Garcia-Mas J."/>
            <person name="Gabaldon T."/>
            <person name="Casacuberta J.M."/>
            <person name="Arus P."/>
        </authorList>
    </citation>
    <scope>NUCLEOTIDE SEQUENCE [LARGE SCALE GENOMIC DNA]</scope>
    <source>
        <strain evidence="3">cv. Texas</strain>
    </source>
</reference>